<gene>
    <name evidence="2" type="ORF">Daura_35440</name>
</gene>
<dbReference type="GO" id="GO:0016747">
    <property type="term" value="F:acyltransferase activity, transferring groups other than amino-acyl groups"/>
    <property type="evidence" value="ECO:0007669"/>
    <property type="project" value="InterPro"/>
</dbReference>
<dbReference type="InterPro" id="IPR000182">
    <property type="entry name" value="GNAT_dom"/>
</dbReference>
<evidence type="ECO:0000259" key="1">
    <source>
        <dbReference type="PROSITE" id="PS51186"/>
    </source>
</evidence>
<dbReference type="Pfam" id="PF00583">
    <property type="entry name" value="Acetyltransf_1"/>
    <property type="match status" value="1"/>
</dbReference>
<protein>
    <submittedName>
        <fullName evidence="2">GNAT family N-acetyltransferase</fullName>
    </submittedName>
</protein>
<dbReference type="InterPro" id="IPR016181">
    <property type="entry name" value="Acyl_CoA_acyltransferase"/>
</dbReference>
<dbReference type="PIRSF" id="PIRSF037663">
    <property type="entry name" value="Acetyltransf_GNAT_prd"/>
    <property type="match status" value="1"/>
</dbReference>
<proteinExistence type="predicted"/>
<evidence type="ECO:0000313" key="2">
    <source>
        <dbReference type="EMBL" id="UWZ51971.1"/>
    </source>
</evidence>
<dbReference type="PROSITE" id="PS51186">
    <property type="entry name" value="GNAT"/>
    <property type="match status" value="1"/>
</dbReference>
<keyword evidence="3" id="KW-1185">Reference proteome</keyword>
<dbReference type="InterPro" id="IPR017255">
    <property type="entry name" value="AcTrfase_GNAT_prd"/>
</dbReference>
<reference evidence="2" key="1">
    <citation type="submission" date="2021-04" db="EMBL/GenBank/DDBJ databases">
        <title>Dactylosporangium aurantiacum NRRL B-8018 full assembly.</title>
        <authorList>
            <person name="Hartkoorn R.C."/>
            <person name="Beaudoing E."/>
            <person name="Hot D."/>
        </authorList>
    </citation>
    <scope>NUCLEOTIDE SEQUENCE</scope>
    <source>
        <strain evidence="2">NRRL B-8018</strain>
    </source>
</reference>
<dbReference type="Gene3D" id="3.40.630.30">
    <property type="match status" value="1"/>
</dbReference>
<sequence>MIENVRHPVEDDHPRVVAVLVDWWDGIGGETGDRYRSRLLPRLFFQHFTDTSYVLDLPGGELGAFLVGFVSQSRPTVGYIHVVGVAPRLRRTGVGAALYHRFCTDTAARGVREVHAITGLANRRSVAFHTGLGFTLRPGDTEVDGLPLHRDYDGPGLDAFTFVKHLP</sequence>
<dbReference type="KEGG" id="daur:Daura_35440"/>
<dbReference type="AlphaFoldDB" id="A0A9Q9MGT3"/>
<evidence type="ECO:0000313" key="3">
    <source>
        <dbReference type="Proteomes" id="UP001058003"/>
    </source>
</evidence>
<dbReference type="EMBL" id="CP073767">
    <property type="protein sequence ID" value="UWZ51971.1"/>
    <property type="molecule type" value="Genomic_DNA"/>
</dbReference>
<organism evidence="2 3">
    <name type="scientific">Dactylosporangium aurantiacum</name>
    <dbReference type="NCBI Taxonomy" id="35754"/>
    <lineage>
        <taxon>Bacteria</taxon>
        <taxon>Bacillati</taxon>
        <taxon>Actinomycetota</taxon>
        <taxon>Actinomycetes</taxon>
        <taxon>Micromonosporales</taxon>
        <taxon>Micromonosporaceae</taxon>
        <taxon>Dactylosporangium</taxon>
    </lineage>
</organism>
<dbReference type="RefSeq" id="WP_033358769.1">
    <property type="nucleotide sequence ID" value="NZ_CP073767.1"/>
</dbReference>
<feature type="domain" description="N-acetyltransferase" evidence="1">
    <location>
        <begin position="3"/>
        <end position="167"/>
    </location>
</feature>
<accession>A0A9Q9MGT3</accession>
<name>A0A9Q9MGT3_9ACTN</name>
<dbReference type="CDD" id="cd04301">
    <property type="entry name" value="NAT_SF"/>
    <property type="match status" value="1"/>
</dbReference>
<dbReference type="OrthoDB" id="3173333at2"/>
<dbReference type="SUPFAM" id="SSF55729">
    <property type="entry name" value="Acyl-CoA N-acyltransferases (Nat)"/>
    <property type="match status" value="1"/>
</dbReference>
<dbReference type="Proteomes" id="UP001058003">
    <property type="component" value="Chromosome"/>
</dbReference>